<dbReference type="PRINTS" id="PR00081">
    <property type="entry name" value="GDHRDH"/>
</dbReference>
<dbReference type="Proteomes" id="UP000462055">
    <property type="component" value="Unassembled WGS sequence"/>
</dbReference>
<gene>
    <name evidence="3" type="ORF">F8568_023020</name>
</gene>
<dbReference type="Gene3D" id="3.40.50.720">
    <property type="entry name" value="NAD(P)-binding Rossmann-like Domain"/>
    <property type="match status" value="1"/>
</dbReference>
<reference evidence="3" key="1">
    <citation type="submission" date="2019-12" db="EMBL/GenBank/DDBJ databases">
        <title>Actinomadura physcomitrii sp. nov., a novel actinomycete isolated from moss [Physcomitrium sphaericum (Ludw) Fuernr].</title>
        <authorList>
            <person name="Zhuang X."/>
        </authorList>
    </citation>
    <scope>NUCLEOTIDE SEQUENCE [LARGE SCALE GENOMIC DNA]</scope>
    <source>
        <strain evidence="3">LD22</strain>
    </source>
</reference>
<comment type="caution">
    <text evidence="3">The sequence shown here is derived from an EMBL/GenBank/DDBJ whole genome shotgun (WGS) entry which is preliminary data.</text>
</comment>
<dbReference type="FunFam" id="3.40.50.720:FF:000084">
    <property type="entry name" value="Short-chain dehydrogenase reductase"/>
    <property type="match status" value="1"/>
</dbReference>
<comment type="similarity">
    <text evidence="1">Belongs to the short-chain dehydrogenases/reductases (SDR) family.</text>
</comment>
<dbReference type="RefSeq" id="WP_151595742.1">
    <property type="nucleotide sequence ID" value="NZ_WBMS02000018.1"/>
</dbReference>
<evidence type="ECO:0000256" key="1">
    <source>
        <dbReference type="ARBA" id="ARBA00006484"/>
    </source>
</evidence>
<dbReference type="InterPro" id="IPR002347">
    <property type="entry name" value="SDR_fam"/>
</dbReference>
<sequence>MAGRLDGEVALLTGAASGLGEAQARAFAREGANVLLADINDEAGARLAEELGTTAQYVHMDVTRADDWAQAIDRCEQAWGGLSVLVNNAGLSAPISTLEDTAWDDYKHVQATNLDGVWLGMQAALPVLKRRGGGSIVNISSINGLAGVAGMSSYVATKFAVAGLTRSAALEAGRAGVRVNAVHPGFIDTPGLRHAPAATLARYERYMRRQAIPRLGRPEEVANVVVFLASAEASFCTGASFVVDGGHLAGPYREGFGGPDGPETA</sequence>
<accession>A0A6I4MLV1</accession>
<organism evidence="3 4">
    <name type="scientific">Actinomadura physcomitrii</name>
    <dbReference type="NCBI Taxonomy" id="2650748"/>
    <lineage>
        <taxon>Bacteria</taxon>
        <taxon>Bacillati</taxon>
        <taxon>Actinomycetota</taxon>
        <taxon>Actinomycetes</taxon>
        <taxon>Streptosporangiales</taxon>
        <taxon>Thermomonosporaceae</taxon>
        <taxon>Actinomadura</taxon>
    </lineage>
</organism>
<evidence type="ECO:0000256" key="2">
    <source>
        <dbReference type="ARBA" id="ARBA00023002"/>
    </source>
</evidence>
<dbReference type="PROSITE" id="PS00061">
    <property type="entry name" value="ADH_SHORT"/>
    <property type="match status" value="1"/>
</dbReference>
<evidence type="ECO:0000313" key="4">
    <source>
        <dbReference type="Proteomes" id="UP000462055"/>
    </source>
</evidence>
<dbReference type="EMBL" id="WBMS02000018">
    <property type="protein sequence ID" value="MWA03196.1"/>
    <property type="molecule type" value="Genomic_DNA"/>
</dbReference>
<dbReference type="PANTHER" id="PTHR24321">
    <property type="entry name" value="DEHYDROGENASES, SHORT CHAIN"/>
    <property type="match status" value="1"/>
</dbReference>
<proteinExistence type="inferred from homology"/>
<dbReference type="AlphaFoldDB" id="A0A6I4MLV1"/>
<dbReference type="GO" id="GO:0016491">
    <property type="term" value="F:oxidoreductase activity"/>
    <property type="evidence" value="ECO:0007669"/>
    <property type="project" value="UniProtKB-KW"/>
</dbReference>
<dbReference type="SUPFAM" id="SSF51735">
    <property type="entry name" value="NAD(P)-binding Rossmann-fold domains"/>
    <property type="match status" value="1"/>
</dbReference>
<name>A0A6I4MLV1_9ACTN</name>
<keyword evidence="4" id="KW-1185">Reference proteome</keyword>
<keyword evidence="2" id="KW-0560">Oxidoreductase</keyword>
<protein>
    <submittedName>
        <fullName evidence="3">SDR family oxidoreductase</fullName>
    </submittedName>
</protein>
<dbReference type="InterPro" id="IPR020904">
    <property type="entry name" value="Sc_DH/Rdtase_CS"/>
</dbReference>
<dbReference type="PRINTS" id="PR00080">
    <property type="entry name" value="SDRFAMILY"/>
</dbReference>
<dbReference type="NCBIfam" id="NF005559">
    <property type="entry name" value="PRK07231.1"/>
    <property type="match status" value="1"/>
</dbReference>
<dbReference type="InterPro" id="IPR036291">
    <property type="entry name" value="NAD(P)-bd_dom_sf"/>
</dbReference>
<dbReference type="Pfam" id="PF13561">
    <property type="entry name" value="adh_short_C2"/>
    <property type="match status" value="1"/>
</dbReference>
<evidence type="ECO:0000313" key="3">
    <source>
        <dbReference type="EMBL" id="MWA03196.1"/>
    </source>
</evidence>
<dbReference type="PANTHER" id="PTHR24321:SF8">
    <property type="entry name" value="ESTRADIOL 17-BETA-DEHYDROGENASE 8-RELATED"/>
    <property type="match status" value="1"/>
</dbReference>